<reference evidence="2" key="1">
    <citation type="submission" date="2019-12" db="EMBL/GenBank/DDBJ databases">
        <title>Genome sequencing and annotation of Brassica cretica.</title>
        <authorList>
            <person name="Studholme D.J."/>
            <person name="Sarris P."/>
        </authorList>
    </citation>
    <scope>NUCLEOTIDE SEQUENCE</scope>
    <source>
        <strain evidence="2">PFS-109/04</strain>
        <tissue evidence="2">Leaf</tissue>
    </source>
</reference>
<evidence type="ECO:0000313" key="2">
    <source>
        <dbReference type="EMBL" id="KAF3512229.1"/>
    </source>
</evidence>
<accession>A0A8S9P9T3</accession>
<feature type="region of interest" description="Disordered" evidence="1">
    <location>
        <begin position="135"/>
        <end position="158"/>
    </location>
</feature>
<protein>
    <submittedName>
        <fullName evidence="2">Uncharacterized protein</fullName>
    </submittedName>
</protein>
<evidence type="ECO:0000256" key="1">
    <source>
        <dbReference type="SAM" id="MobiDB-lite"/>
    </source>
</evidence>
<sequence>MEESEQIDVIMMMAMADPPDLPLSPTTGGVSTEEAQVSDRVTMSGLGSTGILTPTKDVDTKDVDMKDVDTKKSDQEQILPIKPKGSWVGAVQGEEKTPEEKKTEQTEEWKASQPHKELDFGQVSILTRSRFSVLSPDEEENLEEKKEEDESSEENEEELIVTRQCLPRDSKLNHRYLRGEVWKGVTGNLAGNGGCSWNQVTQVVVNGLLERVATFLLRYSFQAVIYGLWQERNVRRVGQSSQPANCLTAQMDKLVRNRITSLRKKNGRKYERIMEVWMGTS</sequence>
<dbReference type="Proteomes" id="UP000712600">
    <property type="component" value="Unassembled WGS sequence"/>
</dbReference>
<proteinExistence type="predicted"/>
<feature type="compositionally biased region" description="Polar residues" evidence="1">
    <location>
        <begin position="24"/>
        <end position="41"/>
    </location>
</feature>
<dbReference type="AlphaFoldDB" id="A0A8S9P9T3"/>
<gene>
    <name evidence="2" type="ORF">F2Q69_00001018</name>
</gene>
<comment type="caution">
    <text evidence="2">The sequence shown here is derived from an EMBL/GenBank/DDBJ whole genome shotgun (WGS) entry which is preliminary data.</text>
</comment>
<feature type="region of interest" description="Disordered" evidence="1">
    <location>
        <begin position="17"/>
        <end position="116"/>
    </location>
</feature>
<feature type="compositionally biased region" description="Acidic residues" evidence="1">
    <location>
        <begin position="136"/>
        <end position="158"/>
    </location>
</feature>
<organism evidence="2 3">
    <name type="scientific">Brassica cretica</name>
    <name type="common">Mustard</name>
    <dbReference type="NCBI Taxonomy" id="69181"/>
    <lineage>
        <taxon>Eukaryota</taxon>
        <taxon>Viridiplantae</taxon>
        <taxon>Streptophyta</taxon>
        <taxon>Embryophyta</taxon>
        <taxon>Tracheophyta</taxon>
        <taxon>Spermatophyta</taxon>
        <taxon>Magnoliopsida</taxon>
        <taxon>eudicotyledons</taxon>
        <taxon>Gunneridae</taxon>
        <taxon>Pentapetalae</taxon>
        <taxon>rosids</taxon>
        <taxon>malvids</taxon>
        <taxon>Brassicales</taxon>
        <taxon>Brassicaceae</taxon>
        <taxon>Brassiceae</taxon>
        <taxon>Brassica</taxon>
    </lineage>
</organism>
<feature type="compositionally biased region" description="Basic and acidic residues" evidence="1">
    <location>
        <begin position="93"/>
        <end position="116"/>
    </location>
</feature>
<feature type="compositionally biased region" description="Basic and acidic residues" evidence="1">
    <location>
        <begin position="56"/>
        <end position="75"/>
    </location>
</feature>
<dbReference type="EMBL" id="QGKX02001521">
    <property type="protein sequence ID" value="KAF3512229.1"/>
    <property type="molecule type" value="Genomic_DNA"/>
</dbReference>
<evidence type="ECO:0000313" key="3">
    <source>
        <dbReference type="Proteomes" id="UP000712600"/>
    </source>
</evidence>
<name>A0A8S9P9T3_BRACR</name>